<dbReference type="EMBL" id="JARGEI010000030">
    <property type="protein sequence ID" value="KAJ8705332.1"/>
    <property type="molecule type" value="Genomic_DNA"/>
</dbReference>
<dbReference type="PROSITE" id="PS50023">
    <property type="entry name" value="LIM_DOMAIN_2"/>
    <property type="match status" value="2"/>
</dbReference>
<evidence type="ECO:0000259" key="6">
    <source>
        <dbReference type="PROSITE" id="PS50023"/>
    </source>
</evidence>
<dbReference type="PROSITE" id="PS00478">
    <property type="entry name" value="LIM_DOMAIN_1"/>
    <property type="match status" value="1"/>
</dbReference>
<feature type="region of interest" description="Disordered" evidence="5">
    <location>
        <begin position="366"/>
        <end position="403"/>
    </location>
</feature>
<feature type="compositionally biased region" description="Acidic residues" evidence="5">
    <location>
        <begin position="380"/>
        <end position="389"/>
    </location>
</feature>
<evidence type="ECO:0000256" key="4">
    <source>
        <dbReference type="PROSITE-ProRule" id="PRU00125"/>
    </source>
</evidence>
<feature type="compositionally biased region" description="Polar residues" evidence="5">
    <location>
        <begin position="53"/>
        <end position="67"/>
    </location>
</feature>
<reference evidence="7" key="1">
    <citation type="submission" date="2023-03" db="EMBL/GenBank/DDBJ databases">
        <title>Chromosome-level genomes of two armyworms, Mythimna separata and Mythimna loreyi, provide insights into the biosynthesis and reception of sex pheromones.</title>
        <authorList>
            <person name="Zhao H."/>
        </authorList>
    </citation>
    <scope>NUCLEOTIDE SEQUENCE</scope>
    <source>
        <strain evidence="7">BeijingLab</strain>
        <tissue evidence="7">Pupa</tissue>
    </source>
</reference>
<keyword evidence="2 4" id="KW-0862">Zinc</keyword>
<evidence type="ECO:0000313" key="7">
    <source>
        <dbReference type="EMBL" id="KAJ8705332.1"/>
    </source>
</evidence>
<keyword evidence="8" id="KW-1185">Reference proteome</keyword>
<dbReference type="Gene3D" id="2.10.110.10">
    <property type="entry name" value="Cysteine Rich Protein"/>
    <property type="match status" value="2"/>
</dbReference>
<feature type="domain" description="LIM zinc-binding" evidence="6">
    <location>
        <begin position="113"/>
        <end position="175"/>
    </location>
</feature>
<organism evidence="7 8">
    <name type="scientific">Mythimna separata</name>
    <name type="common">Oriental armyworm</name>
    <name type="synonym">Pseudaletia separata</name>
    <dbReference type="NCBI Taxonomy" id="271217"/>
    <lineage>
        <taxon>Eukaryota</taxon>
        <taxon>Metazoa</taxon>
        <taxon>Ecdysozoa</taxon>
        <taxon>Arthropoda</taxon>
        <taxon>Hexapoda</taxon>
        <taxon>Insecta</taxon>
        <taxon>Pterygota</taxon>
        <taxon>Neoptera</taxon>
        <taxon>Endopterygota</taxon>
        <taxon>Lepidoptera</taxon>
        <taxon>Glossata</taxon>
        <taxon>Ditrysia</taxon>
        <taxon>Noctuoidea</taxon>
        <taxon>Noctuidae</taxon>
        <taxon>Noctuinae</taxon>
        <taxon>Hadenini</taxon>
        <taxon>Mythimna</taxon>
    </lineage>
</organism>
<evidence type="ECO:0000313" key="8">
    <source>
        <dbReference type="Proteomes" id="UP001231518"/>
    </source>
</evidence>
<gene>
    <name evidence="7" type="ORF">PYW07_011159</name>
</gene>
<name>A0AAD7Y7W3_MYTSE</name>
<feature type="region of interest" description="Disordered" evidence="5">
    <location>
        <begin position="419"/>
        <end position="441"/>
    </location>
</feature>
<dbReference type="PANTHER" id="PTHR24206">
    <property type="entry name" value="OS06G0237300 PROTEIN"/>
    <property type="match status" value="1"/>
</dbReference>
<protein>
    <recommendedName>
        <fullName evidence="6">LIM zinc-binding domain-containing protein</fullName>
    </recommendedName>
</protein>
<feature type="region of interest" description="Disordered" evidence="5">
    <location>
        <begin position="1"/>
        <end position="94"/>
    </location>
</feature>
<dbReference type="GO" id="GO:0046872">
    <property type="term" value="F:metal ion binding"/>
    <property type="evidence" value="ECO:0007669"/>
    <property type="project" value="UniProtKB-KW"/>
</dbReference>
<proteinExistence type="predicted"/>
<feature type="region of interest" description="Disordered" evidence="5">
    <location>
        <begin position="492"/>
        <end position="513"/>
    </location>
</feature>
<feature type="compositionally biased region" description="Polar residues" evidence="5">
    <location>
        <begin position="733"/>
        <end position="742"/>
    </location>
</feature>
<feature type="region of interest" description="Disordered" evidence="5">
    <location>
        <begin position="587"/>
        <end position="779"/>
    </location>
</feature>
<feature type="compositionally biased region" description="Basic and acidic residues" evidence="5">
    <location>
        <begin position="425"/>
        <end position="435"/>
    </location>
</feature>
<feature type="domain" description="LIM zinc-binding" evidence="6">
    <location>
        <begin position="204"/>
        <end position="264"/>
    </location>
</feature>
<feature type="compositionally biased region" description="Basic and acidic residues" evidence="5">
    <location>
        <begin position="504"/>
        <end position="513"/>
    </location>
</feature>
<dbReference type="SUPFAM" id="SSF57716">
    <property type="entry name" value="Glucocorticoid receptor-like (DNA-binding domain)"/>
    <property type="match status" value="2"/>
</dbReference>
<dbReference type="AlphaFoldDB" id="A0AAD7Y7W3"/>
<feature type="compositionally biased region" description="Basic and acidic residues" evidence="5">
    <location>
        <begin position="698"/>
        <end position="714"/>
    </location>
</feature>
<evidence type="ECO:0000256" key="2">
    <source>
        <dbReference type="ARBA" id="ARBA00022833"/>
    </source>
</evidence>
<feature type="compositionally biased region" description="Low complexity" evidence="5">
    <location>
        <begin position="1"/>
        <end position="21"/>
    </location>
</feature>
<dbReference type="SMART" id="SM00132">
    <property type="entry name" value="LIM"/>
    <property type="match status" value="2"/>
</dbReference>
<feature type="compositionally biased region" description="Basic residues" evidence="5">
    <location>
        <begin position="73"/>
        <end position="83"/>
    </location>
</feature>
<dbReference type="Proteomes" id="UP001231518">
    <property type="component" value="Chromosome 27"/>
</dbReference>
<sequence length="793" mass="90734">MALATASATMESSSSLIQSESRVQRSYQEVQVSEQRTVKKKTKSRRHKDEGTISVSESRVQRSYQEVQVSKQKTVKKKTKSRRHKDEGTISVSKSSEKLFKKMKAATDTDSIPQCEKCSRPVYAMERIKAEKRIWHKECFRCVQCNKQLTATSSSREYLPASHCEVFAAGVRHGAHQGREAHLAQGVLPMRAVQQAAHVSTSLLLIVKCSRPVYAMERIKAEKRIWHKECFRCVQCNKQLTVETYQSDHTTLYCKPHFKQLFEPKPVDEEDVTDAPVPKKHQMIICESNPVELPPDVVRASDKPDLGLEELSQLDVKSRFQVFERKANASEEPLPQEPRAPREKTAAILSKLAKFKAKGMDVGVSDDYLNGVPVEQSSSEPEDDEDDEDSVLKKSYKHTASREQPISFCNMSEIVGKFETGQHSSSERHRERKQEIQNIRSRLFMGKQAKIKEMYEQSVLQSEQGVTSAEKISREMDVNAEKARAIKQRFENGEVFNDENQPPRNREIDDRALFNEGIGKKSRSIFLELDANAKSVPPTSPPPGDVPKRKEIPFIPKDVVRAGDKLEDVKIETSDISDRFKFFETYKPKSERKEFRMTPPRQTQRAKSPSPEIYHEPSVVRSDDTAVDTGVAASRHTASRMINVFRQLEHQQNQPEDHQGPKPLKRFTPPPPGENNHQGDSSEEEYSSEEYEDEDSEDERRRVYLEARQRDEALKQAQQLARTKSFRDRFENWSESEPQRSPSAVVIQRQPEGDDDGESQLETAKSLRQKFESMNMTQSNVTKTFAPKVNRFV</sequence>
<feature type="compositionally biased region" description="Polar residues" evidence="5">
    <location>
        <begin position="24"/>
        <end position="35"/>
    </location>
</feature>
<feature type="compositionally biased region" description="Basic and acidic residues" evidence="5">
    <location>
        <begin position="587"/>
        <end position="596"/>
    </location>
</feature>
<dbReference type="Pfam" id="PF00412">
    <property type="entry name" value="LIM"/>
    <property type="match status" value="2"/>
</dbReference>
<comment type="caution">
    <text evidence="7">The sequence shown here is derived from an EMBL/GenBank/DDBJ whole genome shotgun (WGS) entry which is preliminary data.</text>
</comment>
<accession>A0AAD7Y7W3</accession>
<evidence type="ECO:0000256" key="3">
    <source>
        <dbReference type="ARBA" id="ARBA00023038"/>
    </source>
</evidence>
<feature type="compositionally biased region" description="Acidic residues" evidence="5">
    <location>
        <begin position="681"/>
        <end position="697"/>
    </location>
</feature>
<keyword evidence="3 4" id="KW-0440">LIM domain</keyword>
<evidence type="ECO:0000256" key="1">
    <source>
        <dbReference type="ARBA" id="ARBA00022723"/>
    </source>
</evidence>
<dbReference type="InterPro" id="IPR001781">
    <property type="entry name" value="Znf_LIM"/>
</dbReference>
<keyword evidence="1 4" id="KW-0479">Metal-binding</keyword>
<evidence type="ECO:0000256" key="5">
    <source>
        <dbReference type="SAM" id="MobiDB-lite"/>
    </source>
</evidence>